<feature type="transmembrane region" description="Helical" evidence="9">
    <location>
        <begin position="144"/>
        <end position="165"/>
    </location>
</feature>
<dbReference type="SUPFAM" id="SSF103473">
    <property type="entry name" value="MFS general substrate transporter"/>
    <property type="match status" value="1"/>
</dbReference>
<feature type="transmembrane region" description="Helical" evidence="9">
    <location>
        <begin position="478"/>
        <end position="500"/>
    </location>
</feature>
<evidence type="ECO:0000256" key="2">
    <source>
        <dbReference type="ARBA" id="ARBA00022448"/>
    </source>
</evidence>
<dbReference type="InterPro" id="IPR036259">
    <property type="entry name" value="MFS_trans_sf"/>
</dbReference>
<reference evidence="11 12" key="1">
    <citation type="journal article" date="2019" name="Int. J. Syst. Evol. Microbiol.">
        <title>The Global Catalogue of Microorganisms (GCM) 10K type strain sequencing project: providing services to taxonomists for standard genome sequencing and annotation.</title>
        <authorList>
            <consortium name="The Broad Institute Genomics Platform"/>
            <consortium name="The Broad Institute Genome Sequencing Center for Infectious Disease"/>
            <person name="Wu L."/>
            <person name="Ma J."/>
        </authorList>
    </citation>
    <scope>NUCLEOTIDE SEQUENCE [LARGE SCALE GENOMIC DNA]</scope>
    <source>
        <strain evidence="11 12">JCM 15481</strain>
    </source>
</reference>
<evidence type="ECO:0000256" key="8">
    <source>
        <dbReference type="SAM" id="MobiDB-lite"/>
    </source>
</evidence>
<evidence type="ECO:0000256" key="5">
    <source>
        <dbReference type="ARBA" id="ARBA00022989"/>
    </source>
</evidence>
<gene>
    <name evidence="11" type="ORF">GCM10009802_63820</name>
</gene>
<comment type="subcellular location">
    <subcellularLocation>
        <location evidence="1">Cell membrane</location>
        <topology evidence="1">Multi-pass membrane protein</topology>
    </subcellularLocation>
</comment>
<evidence type="ECO:0000259" key="10">
    <source>
        <dbReference type="PROSITE" id="PS50850"/>
    </source>
</evidence>
<feature type="transmembrane region" description="Helical" evidence="9">
    <location>
        <begin position="86"/>
        <end position="105"/>
    </location>
</feature>
<feature type="transmembrane region" description="Helical" evidence="9">
    <location>
        <begin position="231"/>
        <end position="252"/>
    </location>
</feature>
<dbReference type="InterPro" id="IPR011701">
    <property type="entry name" value="MFS"/>
</dbReference>
<name>A0ABN2A0T9_9ACTN</name>
<dbReference type="InterPro" id="IPR020846">
    <property type="entry name" value="MFS_dom"/>
</dbReference>
<evidence type="ECO:0000256" key="7">
    <source>
        <dbReference type="ARBA" id="ARBA00023251"/>
    </source>
</evidence>
<keyword evidence="5 9" id="KW-1133">Transmembrane helix</keyword>
<dbReference type="PANTHER" id="PTHR42718:SF47">
    <property type="entry name" value="METHYL VIOLOGEN RESISTANCE PROTEIN SMVA"/>
    <property type="match status" value="1"/>
</dbReference>
<keyword evidence="7" id="KW-0046">Antibiotic resistance</keyword>
<accession>A0ABN2A0T9</accession>
<feature type="transmembrane region" description="Helical" evidence="9">
    <location>
        <begin position="273"/>
        <end position="294"/>
    </location>
</feature>
<dbReference type="Gene3D" id="1.20.1250.20">
    <property type="entry name" value="MFS general substrate transporter like domains"/>
    <property type="match status" value="1"/>
</dbReference>
<protein>
    <submittedName>
        <fullName evidence="11">MFS transporter</fullName>
    </submittedName>
</protein>
<keyword evidence="3" id="KW-1003">Cell membrane</keyword>
<feature type="transmembrane region" description="Helical" evidence="9">
    <location>
        <begin position="21"/>
        <end position="42"/>
    </location>
</feature>
<dbReference type="Proteomes" id="UP001500443">
    <property type="component" value="Unassembled WGS sequence"/>
</dbReference>
<evidence type="ECO:0000256" key="6">
    <source>
        <dbReference type="ARBA" id="ARBA00023136"/>
    </source>
</evidence>
<feature type="transmembrane region" description="Helical" evidence="9">
    <location>
        <begin position="111"/>
        <end position="132"/>
    </location>
</feature>
<comment type="caution">
    <text evidence="11">The sequence shown here is derived from an EMBL/GenBank/DDBJ whole genome shotgun (WGS) entry which is preliminary data.</text>
</comment>
<feature type="transmembrane region" description="Helical" evidence="9">
    <location>
        <begin position="410"/>
        <end position="427"/>
    </location>
</feature>
<feature type="transmembrane region" description="Helical" evidence="9">
    <location>
        <begin position="62"/>
        <end position="79"/>
    </location>
</feature>
<feature type="transmembrane region" description="Helical" evidence="9">
    <location>
        <begin position="338"/>
        <end position="357"/>
    </location>
</feature>
<keyword evidence="4 9" id="KW-0812">Transmembrane</keyword>
<evidence type="ECO:0000313" key="11">
    <source>
        <dbReference type="EMBL" id="GAA1508663.1"/>
    </source>
</evidence>
<feature type="transmembrane region" description="Helical" evidence="9">
    <location>
        <begin position="206"/>
        <end position="225"/>
    </location>
</feature>
<dbReference type="PROSITE" id="PS51318">
    <property type="entry name" value="TAT"/>
    <property type="match status" value="1"/>
</dbReference>
<feature type="transmembrane region" description="Helical" evidence="9">
    <location>
        <begin position="309"/>
        <end position="331"/>
    </location>
</feature>
<evidence type="ECO:0000256" key="9">
    <source>
        <dbReference type="SAM" id="Phobius"/>
    </source>
</evidence>
<evidence type="ECO:0000256" key="1">
    <source>
        <dbReference type="ARBA" id="ARBA00004651"/>
    </source>
</evidence>
<dbReference type="Pfam" id="PF07690">
    <property type="entry name" value="MFS_1"/>
    <property type="match status" value="1"/>
</dbReference>
<feature type="domain" description="Major facilitator superfamily (MFS) profile" evidence="10">
    <location>
        <begin position="20"/>
        <end position="510"/>
    </location>
</feature>
<dbReference type="CDD" id="cd17321">
    <property type="entry name" value="MFS_MMR_MDR_like"/>
    <property type="match status" value="1"/>
</dbReference>
<dbReference type="EMBL" id="BAAAPF010000428">
    <property type="protein sequence ID" value="GAA1508663.1"/>
    <property type="molecule type" value="Genomic_DNA"/>
</dbReference>
<feature type="transmembrane region" description="Helical" evidence="9">
    <location>
        <begin position="369"/>
        <end position="389"/>
    </location>
</feature>
<proteinExistence type="predicted"/>
<evidence type="ECO:0000256" key="3">
    <source>
        <dbReference type="ARBA" id="ARBA00022475"/>
    </source>
</evidence>
<dbReference type="PROSITE" id="PS50850">
    <property type="entry name" value="MFS"/>
    <property type="match status" value="1"/>
</dbReference>
<feature type="transmembrane region" description="Helical" evidence="9">
    <location>
        <begin position="171"/>
        <end position="194"/>
    </location>
</feature>
<feature type="compositionally biased region" description="Low complexity" evidence="8">
    <location>
        <begin position="510"/>
        <end position="535"/>
    </location>
</feature>
<evidence type="ECO:0000313" key="12">
    <source>
        <dbReference type="Proteomes" id="UP001500443"/>
    </source>
</evidence>
<feature type="region of interest" description="Disordered" evidence="8">
    <location>
        <begin position="510"/>
        <end position="544"/>
    </location>
</feature>
<keyword evidence="12" id="KW-1185">Reference proteome</keyword>
<sequence length="544" mass="54296">MSATAPEAAALRAGPRQWIGLAVLLAPTVLLFVTMTVLFLATPDIAADLGPSSSQLLWINDIYGFMMAGLLVAMGTLGDRIGRRRILLFGAAAFGAASAAAAFAPGAEALIAARAVMGVGAAAVVPATLSLISNMFQDARQRATAIGLWAASVSVGVAVGPLVGGLLLENFWWGAALLAGAPVMALVLLAAPFLVPEYRAPRPGRLDLPSVALSTVTVLPVVYGVKEMAAHGVNATAIVALLLGVVLSTVFVRRQLRLSDPLLDMRLFGDRTFSGALAVFLLSAVALGGVYLLFTQYLQLVEELTPLEAGLWILPAAVLLVIVSMLSPVIARRVRPGYVVAAGSLLSAAGYVVLTQVDSVGGLPMLITGFYLLYPGIAPVMALATNLVIGSAPPEKAGAASAVNSTASDLGVALGIALLGSVGTAVYRGDMAPAMDAAPAGVPDGADGAARDTLPGALSAAEDLPAALGEAVLAPAKAAFASGLNVAAAVAAGLAVAAAVRSATLLRRVPASGAPAPAPGAASAAGSADPAAPDGTPVPAEAGR</sequence>
<dbReference type="InterPro" id="IPR006311">
    <property type="entry name" value="TAT_signal"/>
</dbReference>
<dbReference type="PANTHER" id="PTHR42718">
    <property type="entry name" value="MAJOR FACILITATOR SUPERFAMILY MULTIDRUG TRANSPORTER MFSC"/>
    <property type="match status" value="1"/>
</dbReference>
<keyword evidence="2" id="KW-0813">Transport</keyword>
<keyword evidence="6 9" id="KW-0472">Membrane</keyword>
<dbReference type="RefSeq" id="WP_344295106.1">
    <property type="nucleotide sequence ID" value="NZ_BAAAPF010000428.1"/>
</dbReference>
<organism evidence="11 12">
    <name type="scientific">Streptomyces synnematoformans</name>
    <dbReference type="NCBI Taxonomy" id="415721"/>
    <lineage>
        <taxon>Bacteria</taxon>
        <taxon>Bacillati</taxon>
        <taxon>Actinomycetota</taxon>
        <taxon>Actinomycetes</taxon>
        <taxon>Kitasatosporales</taxon>
        <taxon>Streptomycetaceae</taxon>
        <taxon>Streptomyces</taxon>
    </lineage>
</organism>
<evidence type="ECO:0000256" key="4">
    <source>
        <dbReference type="ARBA" id="ARBA00022692"/>
    </source>
</evidence>